<dbReference type="PANTHER" id="PTHR36934:SF1">
    <property type="entry name" value="THIOESTERASE DOMAIN-CONTAINING PROTEIN"/>
    <property type="match status" value="1"/>
</dbReference>
<feature type="domain" description="Fluoroacetyl-CoA-specific thioesterase-like" evidence="3">
    <location>
        <begin position="17"/>
        <end position="120"/>
    </location>
</feature>
<dbReference type="HOGENOM" id="CLU_119426_0_1_9"/>
<dbReference type="eggNOG" id="COG5496">
    <property type="taxonomic scope" value="Bacteria"/>
</dbReference>
<evidence type="ECO:0000256" key="2">
    <source>
        <dbReference type="PIRSR" id="PIRSR014972-2"/>
    </source>
</evidence>
<dbReference type="Pfam" id="PF22636">
    <property type="entry name" value="FlK"/>
    <property type="match status" value="1"/>
</dbReference>
<dbReference type="Gene3D" id="3.10.129.10">
    <property type="entry name" value="Hotdog Thioesterase"/>
    <property type="match status" value="1"/>
</dbReference>
<dbReference type="PIRSF" id="PIRSF014972">
    <property type="entry name" value="FlK"/>
    <property type="match status" value="1"/>
</dbReference>
<name>A5D1P6_PELTS</name>
<dbReference type="PANTHER" id="PTHR36934">
    <property type="entry name" value="BLR0278 PROTEIN"/>
    <property type="match status" value="1"/>
</dbReference>
<proteinExistence type="predicted"/>
<dbReference type="EMBL" id="AP009389">
    <property type="protein sequence ID" value="BAF59848.1"/>
    <property type="molecule type" value="Genomic_DNA"/>
</dbReference>
<feature type="binding site" evidence="2">
    <location>
        <position position="114"/>
    </location>
    <ligand>
        <name>substrate</name>
    </ligand>
</feature>
<feature type="binding site" evidence="2">
    <location>
        <position position="63"/>
    </location>
    <ligand>
        <name>CoA</name>
        <dbReference type="ChEBI" id="CHEBI:57287"/>
    </ligand>
</feature>
<feature type="binding site" evidence="2">
    <location>
        <position position="63"/>
    </location>
    <ligand>
        <name>substrate</name>
    </ligand>
</feature>
<dbReference type="KEGG" id="pth:PTH_1667"/>
<protein>
    <submittedName>
        <fullName evidence="4">Predicted thioesterase</fullName>
    </submittedName>
</protein>
<dbReference type="STRING" id="370438.PTH_1667"/>
<gene>
    <name evidence="4" type="ordered locus">PTH_1667</name>
</gene>
<evidence type="ECO:0000313" key="5">
    <source>
        <dbReference type="Proteomes" id="UP000006556"/>
    </source>
</evidence>
<dbReference type="InterPro" id="IPR025540">
    <property type="entry name" value="FlK"/>
</dbReference>
<evidence type="ECO:0000256" key="1">
    <source>
        <dbReference type="PIRSR" id="PIRSR014972-1"/>
    </source>
</evidence>
<organism evidence="4 5">
    <name type="scientific">Pelotomaculum thermopropionicum (strain DSM 13744 / JCM 10971 / SI)</name>
    <dbReference type="NCBI Taxonomy" id="370438"/>
    <lineage>
        <taxon>Bacteria</taxon>
        <taxon>Bacillati</taxon>
        <taxon>Bacillota</taxon>
        <taxon>Clostridia</taxon>
        <taxon>Eubacteriales</taxon>
        <taxon>Desulfotomaculaceae</taxon>
        <taxon>Pelotomaculum</taxon>
    </lineage>
</organism>
<accession>A5D1P6</accession>
<feature type="active site" evidence="1">
    <location>
        <position position="36"/>
    </location>
</feature>
<dbReference type="InterPro" id="IPR054485">
    <property type="entry name" value="FlK-like_dom"/>
</dbReference>
<dbReference type="SUPFAM" id="SSF54637">
    <property type="entry name" value="Thioesterase/thiol ester dehydrase-isomerase"/>
    <property type="match status" value="1"/>
</dbReference>
<feature type="active site" evidence="1">
    <location>
        <position position="44"/>
    </location>
</feature>
<sequence>MARELSFGLEGEARTTVDENNTAIAHGSGSSRVFATPAMIGLMEKAALSSVDPLLEAGLTTVGIRVDVKHKAATPVGMEVVAKSRLVEVDGKRLVFEVSAWDEAGLIGTGIHERFIVKHESFIKKAEARLKE</sequence>
<dbReference type="AlphaFoldDB" id="A5D1P6"/>
<feature type="active site" evidence="1">
    <location>
        <position position="70"/>
    </location>
</feature>
<dbReference type="InterPro" id="IPR029069">
    <property type="entry name" value="HotDog_dom_sf"/>
</dbReference>
<keyword evidence="5" id="KW-1185">Reference proteome</keyword>
<dbReference type="Proteomes" id="UP000006556">
    <property type="component" value="Chromosome"/>
</dbReference>
<evidence type="ECO:0000313" key="4">
    <source>
        <dbReference type="EMBL" id="BAF59848.1"/>
    </source>
</evidence>
<reference evidence="5" key="1">
    <citation type="journal article" date="2008" name="Genome Res.">
        <title>The genome of Pelotomaculum thermopropionicum reveals niche-associated evolution in anaerobic microbiota.</title>
        <authorList>
            <person name="Kosaka T."/>
            <person name="Kato S."/>
            <person name="Shimoyama T."/>
            <person name="Ishii S."/>
            <person name="Abe T."/>
            <person name="Watanabe K."/>
        </authorList>
    </citation>
    <scope>NUCLEOTIDE SEQUENCE [LARGE SCALE GENOMIC DNA]</scope>
    <source>
        <strain evidence="5">DSM 13744 / JCM 10971 / SI</strain>
    </source>
</reference>
<evidence type="ECO:0000259" key="3">
    <source>
        <dbReference type="Pfam" id="PF22636"/>
    </source>
</evidence>